<comment type="caution">
    <text evidence="1">The sequence shown here is derived from an EMBL/GenBank/DDBJ whole genome shotgun (WGS) entry which is preliminary data.</text>
</comment>
<dbReference type="EMBL" id="WQNE01000007">
    <property type="protein sequence ID" value="MVT73775.1"/>
    <property type="molecule type" value="Genomic_DNA"/>
</dbReference>
<organism evidence="1 2">
    <name type="scientific">Bradyrhizobium cajani</name>
    <dbReference type="NCBI Taxonomy" id="1928661"/>
    <lineage>
        <taxon>Bacteria</taxon>
        <taxon>Pseudomonadati</taxon>
        <taxon>Pseudomonadota</taxon>
        <taxon>Alphaproteobacteria</taxon>
        <taxon>Hyphomicrobiales</taxon>
        <taxon>Nitrobacteraceae</taxon>
        <taxon>Bradyrhizobium</taxon>
    </lineage>
</organism>
<dbReference type="RefSeq" id="WP_157329690.1">
    <property type="nucleotide sequence ID" value="NZ_JANADL010000001.1"/>
</dbReference>
<name>A0A844T852_9BRAD</name>
<evidence type="ECO:0000313" key="2">
    <source>
        <dbReference type="Proteomes" id="UP000449969"/>
    </source>
</evidence>
<reference evidence="1 2" key="1">
    <citation type="submission" date="2019-12" db="EMBL/GenBank/DDBJ databases">
        <title>Draft genome sequences Bradyrhizobium cajani AMBPC1010, Bradyrhizobium pachyrhizi AMBPC1040 and Bradyrhizobium yuanmingense ALSPC3051, three plant growth promoting strains isolated from nodules of Cajanus cajan L. in Dominican Republic.</title>
        <authorList>
            <person name="Flores-Felix J.D."/>
            <person name="Araujo J."/>
            <person name="Diaz-Alcantara C."/>
            <person name="Gonzalez-Andres F."/>
            <person name="Velazquez E."/>
        </authorList>
    </citation>
    <scope>NUCLEOTIDE SEQUENCE [LARGE SCALE GENOMIC DNA]</scope>
    <source>
        <strain evidence="1 2">1010</strain>
    </source>
</reference>
<dbReference type="Pfam" id="PF05973">
    <property type="entry name" value="Gp49"/>
    <property type="match status" value="1"/>
</dbReference>
<protein>
    <submittedName>
        <fullName evidence="1">Addiction module toxin RelE</fullName>
    </submittedName>
</protein>
<accession>A0A844T852</accession>
<gene>
    <name evidence="1" type="ORF">GPL20_12045</name>
</gene>
<dbReference type="OrthoDB" id="330810at2"/>
<dbReference type="AlphaFoldDB" id="A0A844T852"/>
<evidence type="ECO:0000313" key="1">
    <source>
        <dbReference type="EMBL" id="MVT73775.1"/>
    </source>
</evidence>
<sequence>MTWNVEYTDEFEEEFWNGLGEAEQEDVTASVSLLEERGPNLPFPYSSGIEGSKHGHMRELRVQSGGKPIRIFYAFDPRRSAILLIGGDKTGKDRFYEEMVPVADKLYDVHLEELKKEGLI</sequence>
<keyword evidence="2" id="KW-1185">Reference proteome</keyword>
<dbReference type="Proteomes" id="UP000449969">
    <property type="component" value="Unassembled WGS sequence"/>
</dbReference>
<dbReference type="InterPro" id="IPR009241">
    <property type="entry name" value="HigB-like"/>
</dbReference>
<proteinExistence type="predicted"/>